<evidence type="ECO:0000313" key="2">
    <source>
        <dbReference type="Proteomes" id="UP001303222"/>
    </source>
</evidence>
<protein>
    <submittedName>
        <fullName evidence="1">Uncharacterized protein</fullName>
    </submittedName>
</protein>
<dbReference type="EMBL" id="MU859490">
    <property type="protein sequence ID" value="KAK3946858.1"/>
    <property type="molecule type" value="Genomic_DNA"/>
</dbReference>
<reference evidence="1" key="1">
    <citation type="journal article" date="2023" name="Mol. Phylogenet. Evol.">
        <title>Genome-scale phylogeny and comparative genomics of the fungal order Sordariales.</title>
        <authorList>
            <person name="Hensen N."/>
            <person name="Bonometti L."/>
            <person name="Westerberg I."/>
            <person name="Brannstrom I.O."/>
            <person name="Guillou S."/>
            <person name="Cros-Aarteil S."/>
            <person name="Calhoun S."/>
            <person name="Haridas S."/>
            <person name="Kuo A."/>
            <person name="Mondo S."/>
            <person name="Pangilinan J."/>
            <person name="Riley R."/>
            <person name="LaButti K."/>
            <person name="Andreopoulos B."/>
            <person name="Lipzen A."/>
            <person name="Chen C."/>
            <person name="Yan M."/>
            <person name="Daum C."/>
            <person name="Ng V."/>
            <person name="Clum A."/>
            <person name="Steindorff A."/>
            <person name="Ohm R.A."/>
            <person name="Martin F."/>
            <person name="Silar P."/>
            <person name="Natvig D.O."/>
            <person name="Lalanne C."/>
            <person name="Gautier V."/>
            <person name="Ament-Velasquez S.L."/>
            <person name="Kruys A."/>
            <person name="Hutchinson M.I."/>
            <person name="Powell A.J."/>
            <person name="Barry K."/>
            <person name="Miller A.N."/>
            <person name="Grigoriev I.V."/>
            <person name="Debuchy R."/>
            <person name="Gladieux P."/>
            <person name="Hiltunen Thoren M."/>
            <person name="Johannesson H."/>
        </authorList>
    </citation>
    <scope>NUCLEOTIDE SEQUENCE</scope>
    <source>
        <strain evidence="1">CBS 626.80</strain>
    </source>
</reference>
<sequence length="246" mass="27754">MYDHSPFATSAFCHPGMVISYTGKELPSGDPLLILVWQSLQSNVTTFPSSLLSLRFSLLPCVFDILLAFQSLGVWAVGPNCARTLAQLCSPALLSSRLLQFPPFTLFVFLRNLRDNPLIAYIGFVSISRFFLLPNLFCSVHDDCLPRKYASATYYSRELLIFLGRFHHLMSVSPHFFMELKPLCICMFVTNCSILEFLENEPLPHRFRTFVHMLLVLSLSQSTVSKPSAALLPLSILLLSPRSSRQ</sequence>
<dbReference type="AlphaFoldDB" id="A0AAN6NL91"/>
<organism evidence="1 2">
    <name type="scientific">Pseudoneurospora amorphoporcata</name>
    <dbReference type="NCBI Taxonomy" id="241081"/>
    <lineage>
        <taxon>Eukaryota</taxon>
        <taxon>Fungi</taxon>
        <taxon>Dikarya</taxon>
        <taxon>Ascomycota</taxon>
        <taxon>Pezizomycotina</taxon>
        <taxon>Sordariomycetes</taxon>
        <taxon>Sordariomycetidae</taxon>
        <taxon>Sordariales</taxon>
        <taxon>Sordariaceae</taxon>
        <taxon>Pseudoneurospora</taxon>
    </lineage>
</organism>
<evidence type="ECO:0000313" key="1">
    <source>
        <dbReference type="EMBL" id="KAK3946858.1"/>
    </source>
</evidence>
<name>A0AAN6NL91_9PEZI</name>
<dbReference type="Proteomes" id="UP001303222">
    <property type="component" value="Unassembled WGS sequence"/>
</dbReference>
<gene>
    <name evidence="1" type="ORF">QBC32DRAFT_356321</name>
</gene>
<comment type="caution">
    <text evidence="1">The sequence shown here is derived from an EMBL/GenBank/DDBJ whole genome shotgun (WGS) entry which is preliminary data.</text>
</comment>
<reference evidence="1" key="2">
    <citation type="submission" date="2023-06" db="EMBL/GenBank/DDBJ databases">
        <authorList>
            <consortium name="Lawrence Berkeley National Laboratory"/>
            <person name="Mondo S.J."/>
            <person name="Hensen N."/>
            <person name="Bonometti L."/>
            <person name="Westerberg I."/>
            <person name="Brannstrom I.O."/>
            <person name="Guillou S."/>
            <person name="Cros-Aarteil S."/>
            <person name="Calhoun S."/>
            <person name="Haridas S."/>
            <person name="Kuo A."/>
            <person name="Pangilinan J."/>
            <person name="Riley R."/>
            <person name="Labutti K."/>
            <person name="Andreopoulos B."/>
            <person name="Lipzen A."/>
            <person name="Chen C."/>
            <person name="Yanf M."/>
            <person name="Daum C."/>
            <person name="Ng V."/>
            <person name="Clum A."/>
            <person name="Steindorff A."/>
            <person name="Ohm R."/>
            <person name="Martin F."/>
            <person name="Silar P."/>
            <person name="Natvig D."/>
            <person name="Lalanne C."/>
            <person name="Gautier V."/>
            <person name="Ament-Velasquez S.L."/>
            <person name="Kruys A."/>
            <person name="Hutchinson M.I."/>
            <person name="Powell A.J."/>
            <person name="Barry K."/>
            <person name="Miller A.N."/>
            <person name="Grigoriev I.V."/>
            <person name="Debuchy R."/>
            <person name="Gladieux P."/>
            <person name="Thoren M.H."/>
            <person name="Johannesson H."/>
        </authorList>
    </citation>
    <scope>NUCLEOTIDE SEQUENCE</scope>
    <source>
        <strain evidence="1">CBS 626.80</strain>
    </source>
</reference>
<accession>A0AAN6NL91</accession>
<proteinExistence type="predicted"/>
<keyword evidence="2" id="KW-1185">Reference proteome</keyword>